<name>A0A1M5SZ18_9CLOT</name>
<evidence type="ECO:0000256" key="11">
    <source>
        <dbReference type="ARBA" id="ARBA00022989"/>
    </source>
</evidence>
<dbReference type="InterPro" id="IPR003594">
    <property type="entry name" value="HATPase_dom"/>
</dbReference>
<dbReference type="Gene3D" id="1.10.287.130">
    <property type="match status" value="1"/>
</dbReference>
<evidence type="ECO:0000259" key="15">
    <source>
        <dbReference type="PROSITE" id="PS50109"/>
    </source>
</evidence>
<keyword evidence="9 17" id="KW-0418">Kinase</keyword>
<dbReference type="InterPro" id="IPR003661">
    <property type="entry name" value="HisK_dim/P_dom"/>
</dbReference>
<keyword evidence="18" id="KW-1185">Reference proteome</keyword>
<dbReference type="PROSITE" id="PS50109">
    <property type="entry name" value="HIS_KIN"/>
    <property type="match status" value="1"/>
</dbReference>
<feature type="transmembrane region" description="Helical" evidence="14">
    <location>
        <begin position="253"/>
        <end position="275"/>
    </location>
</feature>
<evidence type="ECO:0000256" key="6">
    <source>
        <dbReference type="ARBA" id="ARBA00022679"/>
    </source>
</evidence>
<evidence type="ECO:0000259" key="16">
    <source>
        <dbReference type="PROSITE" id="PS50885"/>
    </source>
</evidence>
<dbReference type="PANTHER" id="PTHR45528">
    <property type="entry name" value="SENSOR HISTIDINE KINASE CPXA"/>
    <property type="match status" value="1"/>
</dbReference>
<dbReference type="SUPFAM" id="SSF47384">
    <property type="entry name" value="Homodimeric domain of signal transducing histidine kinase"/>
    <property type="match status" value="1"/>
</dbReference>
<organism evidence="17 18">
    <name type="scientific">Clostridium grantii DSM 8605</name>
    <dbReference type="NCBI Taxonomy" id="1121316"/>
    <lineage>
        <taxon>Bacteria</taxon>
        <taxon>Bacillati</taxon>
        <taxon>Bacillota</taxon>
        <taxon>Clostridia</taxon>
        <taxon>Eubacteriales</taxon>
        <taxon>Clostridiaceae</taxon>
        <taxon>Clostridium</taxon>
    </lineage>
</organism>
<gene>
    <name evidence="17" type="ORF">SAMN02745207_01117</name>
</gene>
<evidence type="ECO:0000256" key="9">
    <source>
        <dbReference type="ARBA" id="ARBA00022777"/>
    </source>
</evidence>
<dbReference type="Gene3D" id="3.30.565.10">
    <property type="entry name" value="Histidine kinase-like ATPase, C-terminal domain"/>
    <property type="match status" value="1"/>
</dbReference>
<keyword evidence="8" id="KW-0547">Nucleotide-binding</keyword>
<feature type="transmembrane region" description="Helical" evidence="14">
    <location>
        <begin position="12"/>
        <end position="32"/>
    </location>
</feature>
<evidence type="ECO:0000256" key="10">
    <source>
        <dbReference type="ARBA" id="ARBA00022840"/>
    </source>
</evidence>
<evidence type="ECO:0000256" key="5">
    <source>
        <dbReference type="ARBA" id="ARBA00022553"/>
    </source>
</evidence>
<dbReference type="RefSeq" id="WP_073337446.1">
    <property type="nucleotide sequence ID" value="NZ_FQXM01000005.1"/>
</dbReference>
<proteinExistence type="predicted"/>
<feature type="domain" description="Histidine kinase" evidence="15">
    <location>
        <begin position="488"/>
        <end position="701"/>
    </location>
</feature>
<keyword evidence="5" id="KW-0597">Phosphoprotein</keyword>
<dbReference type="OrthoDB" id="9792991at2"/>
<evidence type="ECO:0000256" key="8">
    <source>
        <dbReference type="ARBA" id="ARBA00022741"/>
    </source>
</evidence>
<evidence type="ECO:0000256" key="3">
    <source>
        <dbReference type="ARBA" id="ARBA00012438"/>
    </source>
</evidence>
<dbReference type="InterPro" id="IPR005467">
    <property type="entry name" value="His_kinase_dom"/>
</dbReference>
<keyword evidence="11 14" id="KW-1133">Transmembrane helix</keyword>
<dbReference type="Proteomes" id="UP000184447">
    <property type="component" value="Unassembled WGS sequence"/>
</dbReference>
<keyword evidence="12" id="KW-0902">Two-component regulatory system</keyword>
<keyword evidence="13 14" id="KW-0472">Membrane</keyword>
<protein>
    <recommendedName>
        <fullName evidence="3">histidine kinase</fullName>
        <ecNumber evidence="3">2.7.13.3</ecNumber>
    </recommendedName>
</protein>
<dbReference type="InterPro" id="IPR036097">
    <property type="entry name" value="HisK_dim/P_sf"/>
</dbReference>
<evidence type="ECO:0000313" key="17">
    <source>
        <dbReference type="EMBL" id="SHH43767.1"/>
    </source>
</evidence>
<evidence type="ECO:0000256" key="1">
    <source>
        <dbReference type="ARBA" id="ARBA00000085"/>
    </source>
</evidence>
<evidence type="ECO:0000256" key="2">
    <source>
        <dbReference type="ARBA" id="ARBA00004651"/>
    </source>
</evidence>
<keyword evidence="6" id="KW-0808">Transferase</keyword>
<feature type="transmembrane region" description="Helical" evidence="14">
    <location>
        <begin position="296"/>
        <end position="316"/>
    </location>
</feature>
<reference evidence="17 18" key="1">
    <citation type="submission" date="2016-11" db="EMBL/GenBank/DDBJ databases">
        <authorList>
            <person name="Jaros S."/>
            <person name="Januszkiewicz K."/>
            <person name="Wedrychowicz H."/>
        </authorList>
    </citation>
    <scope>NUCLEOTIDE SEQUENCE [LARGE SCALE GENOMIC DNA]</scope>
    <source>
        <strain evidence="17 18">DSM 8605</strain>
    </source>
</reference>
<dbReference type="PANTHER" id="PTHR45528:SF1">
    <property type="entry name" value="SENSOR HISTIDINE KINASE CPXA"/>
    <property type="match status" value="1"/>
</dbReference>
<dbReference type="CDD" id="cd06225">
    <property type="entry name" value="HAMP"/>
    <property type="match status" value="1"/>
</dbReference>
<keyword evidence="7 14" id="KW-0812">Transmembrane</keyword>
<dbReference type="InterPro" id="IPR050398">
    <property type="entry name" value="HssS/ArlS-like"/>
</dbReference>
<dbReference type="SMART" id="SM00388">
    <property type="entry name" value="HisKA"/>
    <property type="match status" value="1"/>
</dbReference>
<feature type="domain" description="HAMP" evidence="16">
    <location>
        <begin position="428"/>
        <end position="473"/>
    </location>
</feature>
<dbReference type="GO" id="GO:0005524">
    <property type="term" value="F:ATP binding"/>
    <property type="evidence" value="ECO:0007669"/>
    <property type="project" value="UniProtKB-KW"/>
</dbReference>
<evidence type="ECO:0000256" key="12">
    <source>
        <dbReference type="ARBA" id="ARBA00023012"/>
    </source>
</evidence>
<evidence type="ECO:0000256" key="13">
    <source>
        <dbReference type="ARBA" id="ARBA00023136"/>
    </source>
</evidence>
<keyword evidence="10" id="KW-0067">ATP-binding</keyword>
<dbReference type="InterPro" id="IPR036890">
    <property type="entry name" value="HATPase_C_sf"/>
</dbReference>
<dbReference type="CDD" id="cd00082">
    <property type="entry name" value="HisKA"/>
    <property type="match status" value="1"/>
</dbReference>
<dbReference type="AlphaFoldDB" id="A0A1M5SZ18"/>
<comment type="catalytic activity">
    <reaction evidence="1">
        <text>ATP + protein L-histidine = ADP + protein N-phospho-L-histidine.</text>
        <dbReference type="EC" id="2.7.13.3"/>
    </reaction>
</comment>
<evidence type="ECO:0000256" key="14">
    <source>
        <dbReference type="SAM" id="Phobius"/>
    </source>
</evidence>
<dbReference type="InterPro" id="IPR003660">
    <property type="entry name" value="HAMP_dom"/>
</dbReference>
<sequence>MDTRWKKYSHSMKTKSIVFIVMIACFTGIITLCVKIDEYHEAEVDIVFEDSYFKSDEYTYESGDVVSSLAMLIEKYKSEGYILSGQSIDKSEVEQAEDGLYSEFQWNSKYFNPNLTNAENHEKFKEVYAYELSQIKKDTIQNDLEQYEITLKVLEGYKDVIYYASDGEVEFTNSLNKTKDYFKTFSSFMVFDEEGDEVYPKEIEYSKNYWIISPNSNMENRVGEKIYIAYDDDYLNSNIKEWKEAKESITKSLFVLALLFIGFLVSFIYLIIVVGRKFFKDKELHLNLVDKIYSDINLEICFGLIILWLLSVSFFFDSYKVDIYRIMIPITTFIATLGFILILSLVKKFKNKTLLKHTLIFTFYHKVFQSIKSIYDSGSVGSKILLIVIGYPILVSLTFFIYPLTFLIYPLTIAFVSWLALKQVNKFNEIKEGVEKIKNGDIHYILDTKGKGELAILATNINEISNGLKEAVDNELKSERLKTELITNVSHDIRTPLTSIITYVDLLKIEKDQSKSEEYIEIISQKSQRLKDLTDDLFEASKASSGSIPVNYEKIDIISLIKQGLGELNDKIEKKELKFKINEPKEKLFIEGDGKLLWRAIENLLSNIFKYAESGSRVYLDVEDLENEVKFTIKNISAYELNISTDELMERFKRGDESRSSQGSGLGLSIAKSLIDIQKGNFAIEIDGDLFKAIIKMPKHKK</sequence>
<dbReference type="SMART" id="SM00387">
    <property type="entry name" value="HATPase_c"/>
    <property type="match status" value="1"/>
</dbReference>
<dbReference type="PROSITE" id="PS50885">
    <property type="entry name" value="HAMP"/>
    <property type="match status" value="1"/>
</dbReference>
<dbReference type="GO" id="GO:0005886">
    <property type="term" value="C:plasma membrane"/>
    <property type="evidence" value="ECO:0007669"/>
    <property type="project" value="UniProtKB-SubCell"/>
</dbReference>
<feature type="transmembrane region" description="Helical" evidence="14">
    <location>
        <begin position="322"/>
        <end position="346"/>
    </location>
</feature>
<evidence type="ECO:0000256" key="7">
    <source>
        <dbReference type="ARBA" id="ARBA00022692"/>
    </source>
</evidence>
<feature type="transmembrane region" description="Helical" evidence="14">
    <location>
        <begin position="400"/>
        <end position="421"/>
    </location>
</feature>
<dbReference type="Pfam" id="PF02518">
    <property type="entry name" value="HATPase_c"/>
    <property type="match status" value="1"/>
</dbReference>
<comment type="subcellular location">
    <subcellularLocation>
        <location evidence="2">Cell membrane</location>
        <topology evidence="2">Multi-pass membrane protein</topology>
    </subcellularLocation>
</comment>
<dbReference type="Pfam" id="PF00512">
    <property type="entry name" value="HisKA"/>
    <property type="match status" value="1"/>
</dbReference>
<feature type="transmembrane region" description="Helical" evidence="14">
    <location>
        <begin position="374"/>
        <end position="394"/>
    </location>
</feature>
<dbReference type="EC" id="2.7.13.3" evidence="3"/>
<accession>A0A1M5SZ18</accession>
<dbReference type="GO" id="GO:0000155">
    <property type="term" value="F:phosphorelay sensor kinase activity"/>
    <property type="evidence" value="ECO:0007669"/>
    <property type="project" value="InterPro"/>
</dbReference>
<dbReference type="EMBL" id="FQXM01000005">
    <property type="protein sequence ID" value="SHH43767.1"/>
    <property type="molecule type" value="Genomic_DNA"/>
</dbReference>
<dbReference type="FunFam" id="1.10.287.130:FF:000001">
    <property type="entry name" value="Two-component sensor histidine kinase"/>
    <property type="match status" value="1"/>
</dbReference>
<dbReference type="STRING" id="1121316.SAMN02745207_01117"/>
<keyword evidence="4" id="KW-1003">Cell membrane</keyword>
<evidence type="ECO:0000256" key="4">
    <source>
        <dbReference type="ARBA" id="ARBA00022475"/>
    </source>
</evidence>
<evidence type="ECO:0000313" key="18">
    <source>
        <dbReference type="Proteomes" id="UP000184447"/>
    </source>
</evidence>
<dbReference type="SUPFAM" id="SSF55874">
    <property type="entry name" value="ATPase domain of HSP90 chaperone/DNA topoisomerase II/histidine kinase"/>
    <property type="match status" value="1"/>
</dbReference>